<dbReference type="InterPro" id="IPR015793">
    <property type="entry name" value="Pyrv_Knase_brl"/>
</dbReference>
<keyword evidence="7 12" id="KW-0418">Kinase</keyword>
<feature type="domain" description="Pyruvate kinase barrel" evidence="13">
    <location>
        <begin position="1"/>
        <end position="46"/>
    </location>
</feature>
<evidence type="ECO:0000256" key="2">
    <source>
        <dbReference type="ARBA" id="ARBA00008663"/>
    </source>
</evidence>
<comment type="pathway">
    <text evidence="1 12">Carbohydrate degradation; glycolysis; pyruvate from D-glyceraldehyde 3-phosphate: step 5/5.</text>
</comment>
<evidence type="ECO:0000256" key="3">
    <source>
        <dbReference type="ARBA" id="ARBA00012142"/>
    </source>
</evidence>
<dbReference type="EC" id="2.7.1.40" evidence="3 12"/>
<comment type="similarity">
    <text evidence="2 12">Belongs to the pyruvate kinase family.</text>
</comment>
<dbReference type="AlphaFoldDB" id="A0A9X7GW74"/>
<evidence type="ECO:0000259" key="13">
    <source>
        <dbReference type="Pfam" id="PF00224"/>
    </source>
</evidence>
<dbReference type="PRINTS" id="PR01050">
    <property type="entry name" value="PYRUVTKNASE"/>
</dbReference>
<keyword evidence="10 12" id="KW-0324">Glycolysis</keyword>
<dbReference type="SUPFAM" id="SSF51621">
    <property type="entry name" value="Phosphoenolpyruvate/pyruvate domain"/>
    <property type="match status" value="1"/>
</dbReference>
<keyword evidence="6" id="KW-0547">Nucleotide-binding</keyword>
<evidence type="ECO:0000256" key="9">
    <source>
        <dbReference type="ARBA" id="ARBA00022842"/>
    </source>
</evidence>
<name>A0A9X7GW74_BACCE</name>
<evidence type="ECO:0000313" key="14">
    <source>
        <dbReference type="EMBL" id="PGS79360.1"/>
    </source>
</evidence>
<comment type="catalytic activity">
    <reaction evidence="12">
        <text>pyruvate + ATP = phosphoenolpyruvate + ADP + H(+)</text>
        <dbReference type="Rhea" id="RHEA:18157"/>
        <dbReference type="ChEBI" id="CHEBI:15361"/>
        <dbReference type="ChEBI" id="CHEBI:15378"/>
        <dbReference type="ChEBI" id="CHEBI:30616"/>
        <dbReference type="ChEBI" id="CHEBI:58702"/>
        <dbReference type="ChEBI" id="CHEBI:456216"/>
        <dbReference type="EC" id="2.7.1.40"/>
    </reaction>
</comment>
<evidence type="ECO:0000256" key="4">
    <source>
        <dbReference type="ARBA" id="ARBA00022679"/>
    </source>
</evidence>
<evidence type="ECO:0000256" key="10">
    <source>
        <dbReference type="ARBA" id="ARBA00023152"/>
    </source>
</evidence>
<dbReference type="GO" id="GO:0016301">
    <property type="term" value="F:kinase activity"/>
    <property type="evidence" value="ECO:0007669"/>
    <property type="project" value="UniProtKB-KW"/>
</dbReference>
<evidence type="ECO:0000256" key="1">
    <source>
        <dbReference type="ARBA" id="ARBA00004997"/>
    </source>
</evidence>
<organism evidence="14 15">
    <name type="scientific">Bacillus cereus</name>
    <dbReference type="NCBI Taxonomy" id="1396"/>
    <lineage>
        <taxon>Bacteria</taxon>
        <taxon>Bacillati</taxon>
        <taxon>Bacillota</taxon>
        <taxon>Bacilli</taxon>
        <taxon>Bacillales</taxon>
        <taxon>Bacillaceae</taxon>
        <taxon>Bacillus</taxon>
        <taxon>Bacillus cereus group</taxon>
    </lineage>
</organism>
<dbReference type="InterPro" id="IPR015813">
    <property type="entry name" value="Pyrv/PenolPyrv_kinase-like_dom"/>
</dbReference>
<dbReference type="GO" id="GO:0030955">
    <property type="term" value="F:potassium ion binding"/>
    <property type="evidence" value="ECO:0007669"/>
    <property type="project" value="InterPro"/>
</dbReference>
<evidence type="ECO:0000256" key="7">
    <source>
        <dbReference type="ARBA" id="ARBA00022777"/>
    </source>
</evidence>
<evidence type="ECO:0000256" key="5">
    <source>
        <dbReference type="ARBA" id="ARBA00022723"/>
    </source>
</evidence>
<evidence type="ECO:0000313" key="15">
    <source>
        <dbReference type="Proteomes" id="UP000224203"/>
    </source>
</evidence>
<keyword evidence="4 12" id="KW-0808">Transferase</keyword>
<dbReference type="Pfam" id="PF00224">
    <property type="entry name" value="PK"/>
    <property type="match status" value="1"/>
</dbReference>
<dbReference type="InterPro" id="IPR040442">
    <property type="entry name" value="Pyrv_kinase-like_dom_sf"/>
</dbReference>
<dbReference type="GO" id="GO:0004743">
    <property type="term" value="F:pyruvate kinase activity"/>
    <property type="evidence" value="ECO:0007669"/>
    <property type="project" value="UniProtKB-EC"/>
</dbReference>
<keyword evidence="11" id="KW-0670">Pyruvate</keyword>
<dbReference type="GO" id="GO:0005524">
    <property type="term" value="F:ATP binding"/>
    <property type="evidence" value="ECO:0007669"/>
    <property type="project" value="UniProtKB-KW"/>
</dbReference>
<comment type="caution">
    <text evidence="14">The sequence shown here is derived from an EMBL/GenBank/DDBJ whole genome shotgun (WGS) entry which is preliminary data.</text>
</comment>
<keyword evidence="9 12" id="KW-0460">Magnesium</keyword>
<gene>
    <name evidence="14" type="ORF">COC69_12470</name>
</gene>
<evidence type="ECO:0000256" key="11">
    <source>
        <dbReference type="ARBA" id="ARBA00023317"/>
    </source>
</evidence>
<reference evidence="14 15" key="1">
    <citation type="submission" date="2017-09" db="EMBL/GenBank/DDBJ databases">
        <title>Large-scale bioinformatics analysis of Bacillus genomes uncovers conserved roles of natural products in bacterial physiology.</title>
        <authorList>
            <consortium name="Agbiome Team Llc"/>
            <person name="Bleich R.M."/>
            <person name="Grubbs K.J."/>
            <person name="Santa Maria K.C."/>
            <person name="Allen S.E."/>
            <person name="Farag S."/>
            <person name="Shank E.A."/>
            <person name="Bowers A."/>
        </authorList>
    </citation>
    <scope>NUCLEOTIDE SEQUENCE [LARGE SCALE GENOMIC DNA]</scope>
    <source>
        <strain evidence="14 15">AFS041711</strain>
    </source>
</reference>
<proteinExistence type="inferred from homology"/>
<dbReference type="EMBL" id="NULI01000062">
    <property type="protein sequence ID" value="PGS79360.1"/>
    <property type="molecule type" value="Genomic_DNA"/>
</dbReference>
<protein>
    <recommendedName>
        <fullName evidence="3 12">Pyruvate kinase</fullName>
        <ecNumber evidence="3 12">2.7.1.40</ecNumber>
    </recommendedName>
</protein>
<accession>A0A9X7GW74</accession>
<dbReference type="GO" id="GO:0000287">
    <property type="term" value="F:magnesium ion binding"/>
    <property type="evidence" value="ECO:0007669"/>
    <property type="project" value="InterPro"/>
</dbReference>
<sequence>MFQSMVKHSIPTRAEVTDVFQAVIDETHAVMLSAESAAGNHTIESVQTLRLISEFVECVKKDIPLNMKDVLNILNLDR</sequence>
<keyword evidence="5" id="KW-0479">Metal-binding</keyword>
<evidence type="ECO:0000256" key="6">
    <source>
        <dbReference type="ARBA" id="ARBA00022741"/>
    </source>
</evidence>
<dbReference type="Proteomes" id="UP000224203">
    <property type="component" value="Unassembled WGS sequence"/>
</dbReference>
<dbReference type="PANTHER" id="PTHR11817">
    <property type="entry name" value="PYRUVATE KINASE"/>
    <property type="match status" value="1"/>
</dbReference>
<evidence type="ECO:0000256" key="12">
    <source>
        <dbReference type="RuleBase" id="RU000504"/>
    </source>
</evidence>
<evidence type="ECO:0000256" key="8">
    <source>
        <dbReference type="ARBA" id="ARBA00022840"/>
    </source>
</evidence>
<dbReference type="Gene3D" id="3.20.20.60">
    <property type="entry name" value="Phosphoenolpyruvate-binding domains"/>
    <property type="match status" value="1"/>
</dbReference>
<keyword evidence="8" id="KW-0067">ATP-binding</keyword>
<dbReference type="InterPro" id="IPR001697">
    <property type="entry name" value="Pyr_Knase"/>
</dbReference>